<comment type="subcellular location">
    <subcellularLocation>
        <location evidence="2">Membrane</location>
        <topology evidence="2">Multi-pass membrane protein</topology>
    </subcellularLocation>
</comment>
<keyword evidence="5" id="KW-0812">Transmembrane</keyword>
<evidence type="ECO:0000256" key="2">
    <source>
        <dbReference type="ARBA" id="ARBA00004141"/>
    </source>
</evidence>
<evidence type="ECO:0000313" key="16">
    <source>
        <dbReference type="Proteomes" id="UP000292447"/>
    </source>
</evidence>
<evidence type="ECO:0000256" key="10">
    <source>
        <dbReference type="ARBA" id="ARBA00022989"/>
    </source>
</evidence>
<dbReference type="PROSITE" id="PS50089">
    <property type="entry name" value="ZF_RING_2"/>
    <property type="match status" value="1"/>
</dbReference>
<sequence>MSEEENSEVIQRFLQNLDVFGEPSLTVGVDDAFLDSLERVDLGSLPDSADCPICTNKFVDNDYPLIVKLPCNTNVSSAKQHIFDMDCIAPWLKVNSTCPMCRFNVHDARKARQARLDEELRLAREEDEEDEEEDRDLYG</sequence>
<evidence type="ECO:0000256" key="1">
    <source>
        <dbReference type="ARBA" id="ARBA00000900"/>
    </source>
</evidence>
<keyword evidence="4" id="KW-0808">Transferase</keyword>
<evidence type="ECO:0000256" key="12">
    <source>
        <dbReference type="PROSITE-ProRule" id="PRU00175"/>
    </source>
</evidence>
<dbReference type="Gene3D" id="3.30.40.10">
    <property type="entry name" value="Zinc/RING finger domain, C3HC4 (zinc finger)"/>
    <property type="match status" value="1"/>
</dbReference>
<dbReference type="GO" id="GO:0061630">
    <property type="term" value="F:ubiquitin protein ligase activity"/>
    <property type="evidence" value="ECO:0007669"/>
    <property type="project" value="UniProtKB-EC"/>
</dbReference>
<keyword evidence="7 12" id="KW-0863">Zinc-finger</keyword>
<feature type="compositionally biased region" description="Acidic residues" evidence="13">
    <location>
        <begin position="125"/>
        <end position="139"/>
    </location>
</feature>
<evidence type="ECO:0000313" key="15">
    <source>
        <dbReference type="EMBL" id="QBM89160.1"/>
    </source>
</evidence>
<evidence type="ECO:0000256" key="6">
    <source>
        <dbReference type="ARBA" id="ARBA00022723"/>
    </source>
</evidence>
<evidence type="ECO:0000256" key="4">
    <source>
        <dbReference type="ARBA" id="ARBA00022679"/>
    </source>
</evidence>
<evidence type="ECO:0000256" key="8">
    <source>
        <dbReference type="ARBA" id="ARBA00022786"/>
    </source>
</evidence>
<evidence type="ECO:0000256" key="9">
    <source>
        <dbReference type="ARBA" id="ARBA00022833"/>
    </source>
</evidence>
<dbReference type="EMBL" id="CP034459">
    <property type="protein sequence ID" value="QBM89160.1"/>
    <property type="molecule type" value="Genomic_DNA"/>
</dbReference>
<dbReference type="EC" id="2.3.2.27" evidence="3"/>
<dbReference type="GO" id="GO:0008270">
    <property type="term" value="F:zinc ion binding"/>
    <property type="evidence" value="ECO:0007669"/>
    <property type="project" value="UniProtKB-KW"/>
</dbReference>
<accession>A0A4P6XP69</accession>
<feature type="region of interest" description="Disordered" evidence="13">
    <location>
        <begin position="120"/>
        <end position="139"/>
    </location>
</feature>
<gene>
    <name evidence="15" type="primary">MPUL0D02230</name>
    <name evidence="15" type="ORF">METSCH_D02230</name>
</gene>
<reference evidence="16" key="1">
    <citation type="submission" date="2019-03" db="EMBL/GenBank/DDBJ databases">
        <title>Snf2 controls pulcherriminic acid biosynthesis and connects pigmentation and antifungal activity of the yeast Metschnikowia pulcherrima.</title>
        <authorList>
            <person name="Gore-Lloyd D."/>
            <person name="Sumann I."/>
            <person name="Brachmann A.O."/>
            <person name="Schneeberger K."/>
            <person name="Ortiz-Merino R.A."/>
            <person name="Moreno-Beltran M."/>
            <person name="Schlaefli M."/>
            <person name="Kirner P."/>
            <person name="Santos Kron A."/>
            <person name="Wolfe K.H."/>
            <person name="Piel J."/>
            <person name="Ahrens C.H."/>
            <person name="Henk D."/>
            <person name="Freimoser F.M."/>
        </authorList>
    </citation>
    <scope>NUCLEOTIDE SEQUENCE [LARGE SCALE GENOMIC DNA]</scope>
    <source>
        <strain evidence="16">APC 1.2</strain>
    </source>
</reference>
<keyword evidence="11" id="KW-0472">Membrane</keyword>
<dbReference type="InterPro" id="IPR013083">
    <property type="entry name" value="Znf_RING/FYVE/PHD"/>
</dbReference>
<dbReference type="GO" id="GO:0006511">
    <property type="term" value="P:ubiquitin-dependent protein catabolic process"/>
    <property type="evidence" value="ECO:0007669"/>
    <property type="project" value="TreeGrafter"/>
</dbReference>
<dbReference type="Proteomes" id="UP000292447">
    <property type="component" value="Chromosome IV"/>
</dbReference>
<dbReference type="SUPFAM" id="SSF57850">
    <property type="entry name" value="RING/U-box"/>
    <property type="match status" value="1"/>
</dbReference>
<keyword evidence="16" id="KW-1185">Reference proteome</keyword>
<evidence type="ECO:0000256" key="5">
    <source>
        <dbReference type="ARBA" id="ARBA00022692"/>
    </source>
</evidence>
<evidence type="ECO:0000256" key="13">
    <source>
        <dbReference type="SAM" id="MobiDB-lite"/>
    </source>
</evidence>
<proteinExistence type="predicted"/>
<evidence type="ECO:0000259" key="14">
    <source>
        <dbReference type="PROSITE" id="PS50089"/>
    </source>
</evidence>
<dbReference type="InterPro" id="IPR001841">
    <property type="entry name" value="Znf_RING"/>
</dbReference>
<keyword evidence="10" id="KW-1133">Transmembrane helix</keyword>
<keyword evidence="9" id="KW-0862">Zinc</keyword>
<evidence type="ECO:0000256" key="7">
    <source>
        <dbReference type="ARBA" id="ARBA00022771"/>
    </source>
</evidence>
<dbReference type="PANTHER" id="PTHR45977">
    <property type="entry name" value="TARGET OF ERK KINASE MPK-1"/>
    <property type="match status" value="1"/>
</dbReference>
<dbReference type="Pfam" id="PF13639">
    <property type="entry name" value="zf-RING_2"/>
    <property type="match status" value="1"/>
</dbReference>
<dbReference type="AlphaFoldDB" id="A0A4P6XP69"/>
<comment type="catalytic activity">
    <reaction evidence="1">
        <text>S-ubiquitinyl-[E2 ubiquitin-conjugating enzyme]-L-cysteine + [acceptor protein]-L-lysine = [E2 ubiquitin-conjugating enzyme]-L-cysteine + N(6)-ubiquitinyl-[acceptor protein]-L-lysine.</text>
        <dbReference type="EC" id="2.3.2.27"/>
    </reaction>
</comment>
<keyword evidence="8" id="KW-0833">Ubl conjugation pathway</keyword>
<organism evidence="15 16">
    <name type="scientific">Metschnikowia aff. pulcherrima</name>
    <dbReference type="NCBI Taxonomy" id="2163413"/>
    <lineage>
        <taxon>Eukaryota</taxon>
        <taxon>Fungi</taxon>
        <taxon>Dikarya</taxon>
        <taxon>Ascomycota</taxon>
        <taxon>Saccharomycotina</taxon>
        <taxon>Pichiomycetes</taxon>
        <taxon>Metschnikowiaceae</taxon>
        <taxon>Metschnikowia</taxon>
    </lineage>
</organism>
<dbReference type="STRING" id="2163413.A0A4P6XP69"/>
<name>A0A4P6XP69_9ASCO</name>
<dbReference type="PANTHER" id="PTHR45977:SF4">
    <property type="entry name" value="RING-TYPE DOMAIN-CONTAINING PROTEIN"/>
    <property type="match status" value="1"/>
</dbReference>
<keyword evidence="6" id="KW-0479">Metal-binding</keyword>
<evidence type="ECO:0000256" key="11">
    <source>
        <dbReference type="ARBA" id="ARBA00023136"/>
    </source>
</evidence>
<feature type="domain" description="RING-type" evidence="14">
    <location>
        <begin position="51"/>
        <end position="102"/>
    </location>
</feature>
<dbReference type="GO" id="GO:0016567">
    <property type="term" value="P:protein ubiquitination"/>
    <property type="evidence" value="ECO:0007669"/>
    <property type="project" value="TreeGrafter"/>
</dbReference>
<dbReference type="GO" id="GO:0016020">
    <property type="term" value="C:membrane"/>
    <property type="evidence" value="ECO:0007669"/>
    <property type="project" value="UniProtKB-SubCell"/>
</dbReference>
<protein>
    <recommendedName>
        <fullName evidence="3">RING-type E3 ubiquitin transferase</fullName>
        <ecNumber evidence="3">2.3.2.27</ecNumber>
    </recommendedName>
</protein>
<evidence type="ECO:0000256" key="3">
    <source>
        <dbReference type="ARBA" id="ARBA00012483"/>
    </source>
</evidence>